<dbReference type="EMBL" id="JBHRZG010000024">
    <property type="protein sequence ID" value="MFC3834592.1"/>
    <property type="molecule type" value="Genomic_DNA"/>
</dbReference>
<dbReference type="InterPro" id="IPR051600">
    <property type="entry name" value="Beta-PGM-like"/>
</dbReference>
<accession>A0ABV7ZD78</accession>
<evidence type="ECO:0000313" key="5">
    <source>
        <dbReference type="EMBL" id="MFC3834592.1"/>
    </source>
</evidence>
<dbReference type="NCBIfam" id="TIGR01509">
    <property type="entry name" value="HAD-SF-IA-v3"/>
    <property type="match status" value="1"/>
</dbReference>
<dbReference type="Gene3D" id="3.40.50.1000">
    <property type="entry name" value="HAD superfamily/HAD-like"/>
    <property type="match status" value="1"/>
</dbReference>
<dbReference type="PANTHER" id="PTHR46193">
    <property type="entry name" value="6-PHOSPHOGLUCONATE PHOSPHATASE"/>
    <property type="match status" value="1"/>
</dbReference>
<dbReference type="SFLD" id="SFLDS00003">
    <property type="entry name" value="Haloacid_Dehalogenase"/>
    <property type="match status" value="1"/>
</dbReference>
<gene>
    <name evidence="5" type="ORF">ACFOSB_17185</name>
</gene>
<sequence length="228" mass="24117">MPHPDFAAVLFDLDGVLIDTETLIGALWAEIFAERDLHLSAAEITRLTSGQRFEGVLRQLDEERGWKAPEDFLPMLGERFNGAFAHVPVIEGAAGTLRALRAAGIPCAVASNSEKHRLTLKLDGAGLTDLVGVHAYDPSLVGGVGKPDPALYVYAAAQLGVDVRECVVIEDSVPGARAGVASGATVWGLLAGGHHTHDSRSELEAVGVTRFMQSHAQLRDALGVSLPV</sequence>
<dbReference type="Pfam" id="PF00702">
    <property type="entry name" value="Hydrolase"/>
    <property type="match status" value="1"/>
</dbReference>
<keyword evidence="6" id="KW-1185">Reference proteome</keyword>
<dbReference type="Gene3D" id="1.10.150.240">
    <property type="entry name" value="Putative phosphatase, domain 2"/>
    <property type="match status" value="1"/>
</dbReference>
<keyword evidence="5" id="KW-0378">Hydrolase</keyword>
<evidence type="ECO:0000256" key="3">
    <source>
        <dbReference type="ARBA" id="ARBA00022723"/>
    </source>
</evidence>
<dbReference type="InterPro" id="IPR036412">
    <property type="entry name" value="HAD-like_sf"/>
</dbReference>
<evidence type="ECO:0000256" key="2">
    <source>
        <dbReference type="ARBA" id="ARBA00006171"/>
    </source>
</evidence>
<dbReference type="PANTHER" id="PTHR46193:SF10">
    <property type="entry name" value="6-PHOSPHOGLUCONATE PHOSPHATASE"/>
    <property type="match status" value="1"/>
</dbReference>
<organism evidence="5 6">
    <name type="scientific">Deinococcus rufus</name>
    <dbReference type="NCBI Taxonomy" id="2136097"/>
    <lineage>
        <taxon>Bacteria</taxon>
        <taxon>Thermotogati</taxon>
        <taxon>Deinococcota</taxon>
        <taxon>Deinococci</taxon>
        <taxon>Deinococcales</taxon>
        <taxon>Deinococcaceae</taxon>
        <taxon>Deinococcus</taxon>
    </lineage>
</organism>
<reference evidence="6" key="1">
    <citation type="journal article" date="2019" name="Int. J. Syst. Evol. Microbiol.">
        <title>The Global Catalogue of Microorganisms (GCM) 10K type strain sequencing project: providing services to taxonomists for standard genome sequencing and annotation.</title>
        <authorList>
            <consortium name="The Broad Institute Genomics Platform"/>
            <consortium name="The Broad Institute Genome Sequencing Center for Infectious Disease"/>
            <person name="Wu L."/>
            <person name="Ma J."/>
        </authorList>
    </citation>
    <scope>NUCLEOTIDE SEQUENCE [LARGE SCALE GENOMIC DNA]</scope>
    <source>
        <strain evidence="6">CCTCC AB 2017081</strain>
    </source>
</reference>
<name>A0ABV7ZD78_9DEIO</name>
<dbReference type="GO" id="GO:0016787">
    <property type="term" value="F:hydrolase activity"/>
    <property type="evidence" value="ECO:0007669"/>
    <property type="project" value="UniProtKB-KW"/>
</dbReference>
<dbReference type="SFLD" id="SFLDG01135">
    <property type="entry name" value="C1.5.6:_HAD__Beta-PGM__Phospha"/>
    <property type="match status" value="1"/>
</dbReference>
<comment type="cofactor">
    <cofactor evidence="1">
        <name>Mg(2+)</name>
        <dbReference type="ChEBI" id="CHEBI:18420"/>
    </cofactor>
</comment>
<dbReference type="Proteomes" id="UP001595803">
    <property type="component" value="Unassembled WGS sequence"/>
</dbReference>
<evidence type="ECO:0000256" key="1">
    <source>
        <dbReference type="ARBA" id="ARBA00001946"/>
    </source>
</evidence>
<proteinExistence type="inferred from homology"/>
<evidence type="ECO:0000256" key="4">
    <source>
        <dbReference type="ARBA" id="ARBA00022842"/>
    </source>
</evidence>
<comment type="similarity">
    <text evidence="2">Belongs to the HAD-like hydrolase superfamily. CbbY/CbbZ/Gph/YieH family.</text>
</comment>
<dbReference type="PRINTS" id="PR00413">
    <property type="entry name" value="HADHALOGNASE"/>
</dbReference>
<dbReference type="InterPro" id="IPR023214">
    <property type="entry name" value="HAD_sf"/>
</dbReference>
<dbReference type="InterPro" id="IPR023198">
    <property type="entry name" value="PGP-like_dom2"/>
</dbReference>
<keyword evidence="3" id="KW-0479">Metal-binding</keyword>
<dbReference type="RefSeq" id="WP_322472380.1">
    <property type="nucleotide sequence ID" value="NZ_JBHRZG010000024.1"/>
</dbReference>
<dbReference type="SUPFAM" id="SSF56784">
    <property type="entry name" value="HAD-like"/>
    <property type="match status" value="1"/>
</dbReference>
<dbReference type="SFLD" id="SFLDG01129">
    <property type="entry name" value="C1.5:_HAD__Beta-PGM__Phosphata"/>
    <property type="match status" value="1"/>
</dbReference>
<protein>
    <submittedName>
        <fullName evidence="5">HAD family hydrolase</fullName>
    </submittedName>
</protein>
<keyword evidence="4" id="KW-0460">Magnesium</keyword>
<evidence type="ECO:0000313" key="6">
    <source>
        <dbReference type="Proteomes" id="UP001595803"/>
    </source>
</evidence>
<comment type="caution">
    <text evidence="5">The sequence shown here is derived from an EMBL/GenBank/DDBJ whole genome shotgun (WGS) entry which is preliminary data.</text>
</comment>
<dbReference type="InterPro" id="IPR006439">
    <property type="entry name" value="HAD-SF_hydro_IA"/>
</dbReference>